<dbReference type="OrthoDB" id="445556at2759"/>
<dbReference type="Gramene" id="Aco003100.1.mrna1">
    <property type="protein sequence ID" value="Aco003100.1.mrna1.cds1"/>
    <property type="gene ID" value="Aco003100.1.path1"/>
</dbReference>
<dbReference type="PANTHER" id="PTHR45432:SF2">
    <property type="entry name" value="CHAPERONE PROTEIN DNAJ 11, CHLOROPLASTIC"/>
    <property type="match status" value="1"/>
</dbReference>
<dbReference type="CDD" id="cd06257">
    <property type="entry name" value="DnaJ"/>
    <property type="match status" value="1"/>
</dbReference>
<sequence length="149" mass="15744">MVGSLTLAGFSTLRVPSFRAAAARRRAVAAPPRAMAAAVAAPPPRAGRRGRSLYQVLQVGETASAGEIKAAYRAMAKRVHPDVAAAAEGGGCGGVGVGAGPEEFLEIRRAYETLSDPTARAEYDLSIGRLRFTAAPGFRSRRWETDQCW</sequence>
<dbReference type="SUPFAM" id="SSF46565">
    <property type="entry name" value="Chaperone J-domain"/>
    <property type="match status" value="1"/>
</dbReference>
<gene>
    <name evidence="3" type="primary">LOC109712255</name>
</gene>
<name>A0A6P5F6S0_ANACO</name>
<organism evidence="2 3">
    <name type="scientific">Ananas comosus</name>
    <name type="common">Pineapple</name>
    <name type="synonym">Ananas ananas</name>
    <dbReference type="NCBI Taxonomy" id="4615"/>
    <lineage>
        <taxon>Eukaryota</taxon>
        <taxon>Viridiplantae</taxon>
        <taxon>Streptophyta</taxon>
        <taxon>Embryophyta</taxon>
        <taxon>Tracheophyta</taxon>
        <taxon>Spermatophyta</taxon>
        <taxon>Magnoliopsida</taxon>
        <taxon>Liliopsida</taxon>
        <taxon>Poales</taxon>
        <taxon>Bromeliaceae</taxon>
        <taxon>Bromelioideae</taxon>
        <taxon>Ananas</taxon>
    </lineage>
</organism>
<dbReference type="AlphaFoldDB" id="A0A6P5F6S0"/>
<proteinExistence type="predicted"/>
<accession>A0A6P5F6S0</accession>
<keyword evidence="2" id="KW-1185">Reference proteome</keyword>
<dbReference type="SMART" id="SM00271">
    <property type="entry name" value="DnaJ"/>
    <property type="match status" value="1"/>
</dbReference>
<dbReference type="Gene3D" id="1.10.287.110">
    <property type="entry name" value="DnaJ domain"/>
    <property type="match status" value="1"/>
</dbReference>
<reference evidence="2" key="1">
    <citation type="journal article" date="2015" name="Nat. Genet.">
        <title>The pineapple genome and the evolution of CAM photosynthesis.</title>
        <authorList>
            <person name="Ming R."/>
            <person name="VanBuren R."/>
            <person name="Wai C.M."/>
            <person name="Tang H."/>
            <person name="Schatz M.C."/>
            <person name="Bowers J.E."/>
            <person name="Lyons E."/>
            <person name="Wang M.L."/>
            <person name="Chen J."/>
            <person name="Biggers E."/>
            <person name="Zhang J."/>
            <person name="Huang L."/>
            <person name="Zhang L."/>
            <person name="Miao W."/>
            <person name="Zhang J."/>
            <person name="Ye Z."/>
            <person name="Miao C."/>
            <person name="Lin Z."/>
            <person name="Wang H."/>
            <person name="Zhou H."/>
            <person name="Yim W.C."/>
            <person name="Priest H.D."/>
            <person name="Zheng C."/>
            <person name="Woodhouse M."/>
            <person name="Edger P.P."/>
            <person name="Guyot R."/>
            <person name="Guo H.B."/>
            <person name="Guo H."/>
            <person name="Zheng G."/>
            <person name="Singh R."/>
            <person name="Sharma A."/>
            <person name="Min X."/>
            <person name="Zheng Y."/>
            <person name="Lee H."/>
            <person name="Gurtowski J."/>
            <person name="Sedlazeck F.J."/>
            <person name="Harkess A."/>
            <person name="McKain M.R."/>
            <person name="Liao Z."/>
            <person name="Fang J."/>
            <person name="Liu J."/>
            <person name="Zhang X."/>
            <person name="Zhang Q."/>
            <person name="Hu W."/>
            <person name="Qin Y."/>
            <person name="Wang K."/>
            <person name="Chen L.Y."/>
            <person name="Shirley N."/>
            <person name="Lin Y.R."/>
            <person name="Liu L.Y."/>
            <person name="Hernandez A.G."/>
            <person name="Wright C.L."/>
            <person name="Bulone V."/>
            <person name="Tuskan G.A."/>
            <person name="Heath K."/>
            <person name="Zee F."/>
            <person name="Moore P.H."/>
            <person name="Sunkar R."/>
            <person name="Leebens-Mack J.H."/>
            <person name="Mockler T."/>
            <person name="Bennetzen J.L."/>
            <person name="Freeling M."/>
            <person name="Sankoff D."/>
            <person name="Paterson A.H."/>
            <person name="Zhu X."/>
            <person name="Yang X."/>
            <person name="Smith J.A."/>
            <person name="Cushman J.C."/>
            <person name="Paull R.E."/>
            <person name="Yu Q."/>
        </authorList>
    </citation>
    <scope>NUCLEOTIDE SEQUENCE [LARGE SCALE GENOMIC DNA]</scope>
    <source>
        <strain evidence="2">cv. F153</strain>
    </source>
</reference>
<dbReference type="InterPro" id="IPR001623">
    <property type="entry name" value="DnaJ_domain"/>
</dbReference>
<dbReference type="GO" id="GO:0005783">
    <property type="term" value="C:endoplasmic reticulum"/>
    <property type="evidence" value="ECO:0007669"/>
    <property type="project" value="UniProtKB-ARBA"/>
</dbReference>
<dbReference type="RefSeq" id="XP_020091312.1">
    <property type="nucleotide sequence ID" value="XM_020235723.1"/>
</dbReference>
<evidence type="ECO:0000313" key="2">
    <source>
        <dbReference type="Proteomes" id="UP000515123"/>
    </source>
</evidence>
<dbReference type="PROSITE" id="PS50076">
    <property type="entry name" value="DNAJ_2"/>
    <property type="match status" value="1"/>
</dbReference>
<evidence type="ECO:0000313" key="3">
    <source>
        <dbReference type="RefSeq" id="XP_020091312.1"/>
    </source>
</evidence>
<dbReference type="PRINTS" id="PR00625">
    <property type="entry name" value="JDOMAIN"/>
</dbReference>
<dbReference type="PANTHER" id="PTHR45432">
    <property type="entry name" value="CHAPERONE PROTEIN DNAJ 11, CHLOROPLASTIC-LIKE"/>
    <property type="match status" value="1"/>
</dbReference>
<feature type="domain" description="J" evidence="1">
    <location>
        <begin position="52"/>
        <end position="127"/>
    </location>
</feature>
<dbReference type="GeneID" id="109712255"/>
<protein>
    <submittedName>
        <fullName evidence="3">Chaperone protein dnaJ 11, chloroplastic-like</fullName>
    </submittedName>
</protein>
<reference evidence="3" key="2">
    <citation type="submission" date="2025-08" db="UniProtKB">
        <authorList>
            <consortium name="RefSeq"/>
        </authorList>
    </citation>
    <scope>IDENTIFICATION</scope>
    <source>
        <tissue evidence="3">Leaf</tissue>
    </source>
</reference>
<dbReference type="Pfam" id="PF00226">
    <property type="entry name" value="DnaJ"/>
    <property type="match status" value="1"/>
</dbReference>
<dbReference type="InterPro" id="IPR036869">
    <property type="entry name" value="J_dom_sf"/>
</dbReference>
<evidence type="ECO:0000259" key="1">
    <source>
        <dbReference type="PROSITE" id="PS50076"/>
    </source>
</evidence>
<dbReference type="Proteomes" id="UP000515123">
    <property type="component" value="Linkage group 6"/>
</dbReference>